<protein>
    <recommendedName>
        <fullName evidence="4">Right handed beta helix region</fullName>
    </recommendedName>
</protein>
<evidence type="ECO:0000313" key="3">
    <source>
        <dbReference type="Proteomes" id="UP000758168"/>
    </source>
</evidence>
<dbReference type="Proteomes" id="UP000758168">
    <property type="component" value="Unassembled WGS sequence"/>
</dbReference>
<name>A0ABS4ZC02_9ACTN</name>
<gene>
    <name evidence="2" type="ORF">JOF54_003484</name>
</gene>
<dbReference type="SUPFAM" id="SSF51126">
    <property type="entry name" value="Pectin lyase-like"/>
    <property type="match status" value="1"/>
</dbReference>
<organism evidence="2 3">
    <name type="scientific">Microlunatus capsulatus</name>
    <dbReference type="NCBI Taxonomy" id="99117"/>
    <lineage>
        <taxon>Bacteria</taxon>
        <taxon>Bacillati</taxon>
        <taxon>Actinomycetota</taxon>
        <taxon>Actinomycetes</taxon>
        <taxon>Propionibacteriales</taxon>
        <taxon>Propionibacteriaceae</taxon>
        <taxon>Microlunatus</taxon>
    </lineage>
</organism>
<keyword evidence="3" id="KW-1185">Reference proteome</keyword>
<reference evidence="2 3" key="1">
    <citation type="submission" date="2021-03" db="EMBL/GenBank/DDBJ databases">
        <title>Sequencing the genomes of 1000 actinobacteria strains.</title>
        <authorList>
            <person name="Klenk H.-P."/>
        </authorList>
    </citation>
    <scope>NUCLEOTIDE SEQUENCE [LARGE SCALE GENOMIC DNA]</scope>
    <source>
        <strain evidence="2 3">DSM 12936</strain>
    </source>
</reference>
<evidence type="ECO:0008006" key="4">
    <source>
        <dbReference type="Google" id="ProtNLM"/>
    </source>
</evidence>
<evidence type="ECO:0000256" key="1">
    <source>
        <dbReference type="SAM" id="MobiDB-lite"/>
    </source>
</evidence>
<evidence type="ECO:0000313" key="2">
    <source>
        <dbReference type="EMBL" id="MBP2418562.1"/>
    </source>
</evidence>
<accession>A0ABS4ZC02</accession>
<dbReference type="RefSeq" id="WP_210058138.1">
    <property type="nucleotide sequence ID" value="NZ_BAAAMH010000001.1"/>
</dbReference>
<proteinExistence type="predicted"/>
<dbReference type="EMBL" id="JAGIOB010000001">
    <property type="protein sequence ID" value="MBP2418562.1"/>
    <property type="molecule type" value="Genomic_DNA"/>
</dbReference>
<comment type="caution">
    <text evidence="2">The sequence shown here is derived from an EMBL/GenBank/DDBJ whole genome shotgun (WGS) entry which is preliminary data.</text>
</comment>
<dbReference type="InterPro" id="IPR011050">
    <property type="entry name" value="Pectin_lyase_fold/virulence"/>
</dbReference>
<sequence>MPDDTNTGVPAGTVLSDYSGPLVLDEPGATIDARTIRGNVVIAAPDIRITRSHILGTVSNELASASFTITDSTVDAGPLMVTGIGSLNFVATRVQVTGGNRSILCGSDCLVEYSYVHGQATDRTGVAHESGIRMSQRSVIRFNTIACDAPDVPPDAGCSAALTGYGDFEPVQDNLVQGNLFRHGSGGFCAYGGSSGADGSKPFGADASGIRFVDNVWERGTQPGDHGEPVCGHWGPVTDFDPSRPGNDWSGNTWDDGRPLEP</sequence>
<feature type="region of interest" description="Disordered" evidence="1">
    <location>
        <begin position="238"/>
        <end position="262"/>
    </location>
</feature>